<comment type="similarity">
    <text evidence="2 7">Belongs to the thioredoxin family. DsbC subfamily.</text>
</comment>
<evidence type="ECO:0000313" key="10">
    <source>
        <dbReference type="EMBL" id="TCU84065.1"/>
    </source>
</evidence>
<evidence type="ECO:0000256" key="1">
    <source>
        <dbReference type="ARBA" id="ARBA00004418"/>
    </source>
</evidence>
<name>A0A4R3UC38_ROSSA</name>
<dbReference type="Proteomes" id="UP000295110">
    <property type="component" value="Unassembled WGS sequence"/>
</dbReference>
<comment type="caution">
    <text evidence="10">The sequence shown here is derived from an EMBL/GenBank/DDBJ whole genome shotgun (WGS) entry which is preliminary data.</text>
</comment>
<dbReference type="InterPro" id="IPR036249">
    <property type="entry name" value="Thioredoxin-like_sf"/>
</dbReference>
<comment type="function">
    <text evidence="7">Required for disulfide bond formation in some periplasmic proteins. Acts by transferring its disulfide bond to other proteins and is reduced in the process.</text>
</comment>
<reference evidence="10 11" key="1">
    <citation type="submission" date="2019-03" db="EMBL/GenBank/DDBJ databases">
        <title>Genomic Encyclopedia of Type Strains, Phase IV (KMG-IV): sequencing the most valuable type-strain genomes for metagenomic binning, comparative biology and taxonomic classification.</title>
        <authorList>
            <person name="Goeker M."/>
        </authorList>
    </citation>
    <scope>NUCLEOTIDE SEQUENCE [LARGE SCALE GENOMIC DNA]</scope>
    <source>
        <strain evidence="10 11">DSM 654</strain>
    </source>
</reference>
<evidence type="ECO:0000256" key="5">
    <source>
        <dbReference type="ARBA" id="ARBA00023157"/>
    </source>
</evidence>
<evidence type="ECO:0000313" key="11">
    <source>
        <dbReference type="Proteomes" id="UP000295110"/>
    </source>
</evidence>
<evidence type="ECO:0000256" key="3">
    <source>
        <dbReference type="ARBA" id="ARBA00022729"/>
    </source>
</evidence>
<keyword evidence="3 7" id="KW-0732">Signal</keyword>
<feature type="chain" id="PRO_5020884253" description="Thiol:disulfide interchange protein" evidence="7">
    <location>
        <begin position="24"/>
        <end position="245"/>
    </location>
</feature>
<dbReference type="AlphaFoldDB" id="A0A4R3UC38"/>
<gene>
    <name evidence="10" type="ORF">EV671_105522</name>
</gene>
<dbReference type="Gene3D" id="3.10.450.70">
    <property type="entry name" value="Disulphide bond isomerase, DsbC/G, N-terminal"/>
    <property type="match status" value="1"/>
</dbReference>
<dbReference type="InterPro" id="IPR051470">
    <property type="entry name" value="Thiol:disulfide_interchange"/>
</dbReference>
<dbReference type="Pfam" id="PF10411">
    <property type="entry name" value="DsbC_N"/>
    <property type="match status" value="1"/>
</dbReference>
<proteinExistence type="inferred from homology"/>
<dbReference type="InterPro" id="IPR012336">
    <property type="entry name" value="Thioredoxin-like_fold"/>
</dbReference>
<evidence type="ECO:0000256" key="6">
    <source>
        <dbReference type="ARBA" id="ARBA00023284"/>
    </source>
</evidence>
<keyword evidence="4 7" id="KW-0574">Periplasm</keyword>
<evidence type="ECO:0000256" key="2">
    <source>
        <dbReference type="ARBA" id="ARBA00009813"/>
    </source>
</evidence>
<comment type="subcellular location">
    <subcellularLocation>
        <location evidence="1 7">Periplasm</location>
    </subcellularLocation>
</comment>
<dbReference type="PANTHER" id="PTHR35272:SF3">
    <property type="entry name" value="THIOL:DISULFIDE INTERCHANGE PROTEIN DSBC"/>
    <property type="match status" value="1"/>
</dbReference>
<keyword evidence="6 7" id="KW-0676">Redox-active center</keyword>
<dbReference type="PROSITE" id="PS51257">
    <property type="entry name" value="PROKAR_LIPOPROTEIN"/>
    <property type="match status" value="1"/>
</dbReference>
<evidence type="ECO:0000256" key="4">
    <source>
        <dbReference type="ARBA" id="ARBA00022764"/>
    </source>
</evidence>
<dbReference type="InterPro" id="IPR033954">
    <property type="entry name" value="DiS-bond_Isoase_DsbC/G"/>
</dbReference>
<evidence type="ECO:0000259" key="8">
    <source>
        <dbReference type="Pfam" id="PF10411"/>
    </source>
</evidence>
<feature type="domain" description="Disulphide bond isomerase DsbC/G N-terminal" evidence="8">
    <location>
        <begin position="21"/>
        <end position="88"/>
    </location>
</feature>
<organism evidence="10 11">
    <name type="scientific">Roseateles saccharophilus</name>
    <name type="common">Pseudomonas saccharophila</name>
    <dbReference type="NCBI Taxonomy" id="304"/>
    <lineage>
        <taxon>Bacteria</taxon>
        <taxon>Pseudomonadati</taxon>
        <taxon>Pseudomonadota</taxon>
        <taxon>Betaproteobacteria</taxon>
        <taxon>Burkholderiales</taxon>
        <taxon>Sphaerotilaceae</taxon>
        <taxon>Roseateles</taxon>
    </lineage>
</organism>
<dbReference type="SUPFAM" id="SSF54423">
    <property type="entry name" value="DsbC/DsbG N-terminal domain-like"/>
    <property type="match status" value="1"/>
</dbReference>
<evidence type="ECO:0000259" key="9">
    <source>
        <dbReference type="Pfam" id="PF13098"/>
    </source>
</evidence>
<feature type="domain" description="Thioredoxin-like fold" evidence="9">
    <location>
        <begin position="113"/>
        <end position="235"/>
    </location>
</feature>
<dbReference type="Pfam" id="PF13098">
    <property type="entry name" value="Thioredoxin_2"/>
    <property type="match status" value="1"/>
</dbReference>
<dbReference type="InterPro" id="IPR009094">
    <property type="entry name" value="DiS-bond_isomerase_DsbC/G_N_sf"/>
</dbReference>
<dbReference type="GO" id="GO:0042597">
    <property type="term" value="C:periplasmic space"/>
    <property type="evidence" value="ECO:0007669"/>
    <property type="project" value="UniProtKB-SubCell"/>
</dbReference>
<dbReference type="PANTHER" id="PTHR35272">
    <property type="entry name" value="THIOL:DISULFIDE INTERCHANGE PROTEIN DSBC-RELATED"/>
    <property type="match status" value="1"/>
</dbReference>
<dbReference type="Gene3D" id="3.40.30.10">
    <property type="entry name" value="Glutaredoxin"/>
    <property type="match status" value="1"/>
</dbReference>
<sequence>MLPYAARFLTTSLLVAACLPALANETVIRKAIAERMPNAPKIDEVRPAPMPGLWEVRFGNEVRYTDATGTYLIEGELIDLKSKKNLTEERVTQLNRVDFAALPFKDALMWRNGSGKRRIAVFADPNCGYCKRFEKALQEMKDVTVYTFLIPILGGDSPEKTRAIWCSKDGANTWLAWMLRGEAPPKPAAGCDDGAIERNLALSRKIHVNGTPAILLEDGNRIPGAVGPVELEKRLQALAAPASKS</sequence>
<dbReference type="RefSeq" id="WP_243655872.1">
    <property type="nucleotide sequence ID" value="NZ_CBCSGL010000078.1"/>
</dbReference>
<dbReference type="EMBL" id="SMBU01000055">
    <property type="protein sequence ID" value="TCU84065.1"/>
    <property type="molecule type" value="Genomic_DNA"/>
</dbReference>
<accession>A0A4R3UC38</accession>
<dbReference type="SUPFAM" id="SSF52833">
    <property type="entry name" value="Thioredoxin-like"/>
    <property type="match status" value="1"/>
</dbReference>
<dbReference type="CDD" id="cd03020">
    <property type="entry name" value="DsbA_DsbC_DsbG"/>
    <property type="match status" value="1"/>
</dbReference>
<keyword evidence="11" id="KW-1185">Reference proteome</keyword>
<dbReference type="InterPro" id="IPR018950">
    <property type="entry name" value="DiS-bond_isomerase_DsbC/G_N"/>
</dbReference>
<feature type="signal peptide" evidence="7">
    <location>
        <begin position="1"/>
        <end position="23"/>
    </location>
</feature>
<evidence type="ECO:0000256" key="7">
    <source>
        <dbReference type="RuleBase" id="RU364038"/>
    </source>
</evidence>
<protein>
    <recommendedName>
        <fullName evidence="7">Thiol:disulfide interchange protein</fullName>
    </recommendedName>
</protein>
<keyword evidence="5" id="KW-1015">Disulfide bond</keyword>